<name>A0A0D2LZL6_9CHLO</name>
<protein>
    <submittedName>
        <fullName evidence="2">Uncharacterized protein</fullName>
    </submittedName>
</protein>
<dbReference type="RefSeq" id="XP_013895864.1">
    <property type="nucleotide sequence ID" value="XM_014040410.1"/>
</dbReference>
<proteinExistence type="predicted"/>
<dbReference type="AlphaFoldDB" id="A0A0D2LZL6"/>
<dbReference type="OrthoDB" id="10489340at2759"/>
<keyword evidence="3" id="KW-1185">Reference proteome</keyword>
<evidence type="ECO:0000313" key="3">
    <source>
        <dbReference type="Proteomes" id="UP000054498"/>
    </source>
</evidence>
<accession>A0A0D2LZL6</accession>
<evidence type="ECO:0000313" key="2">
    <source>
        <dbReference type="EMBL" id="KIY96844.1"/>
    </source>
</evidence>
<sequence>MQRFGVVDGHLSKGTSVFELPCWTGTELAANSGSGSNSGGAPRQRAAPQRRGSGLGRMAGDTLVPWSMVEGALAMARDALAAKQRIAEVLRGEAERLRERGSDNEQWSRRATRAETDSGLLIDQLETLLQARRDMAHDRAELGRGLSQLRAERELLCQQLGLDPGSGGLHRAVEAALVGARRAGVLEAQLRVLVRQRRQLRLEADAAREAHACERVAWQVRVSV</sequence>
<dbReference type="STRING" id="145388.A0A0D2LZL6"/>
<dbReference type="GeneID" id="25728346"/>
<organism evidence="2 3">
    <name type="scientific">Monoraphidium neglectum</name>
    <dbReference type="NCBI Taxonomy" id="145388"/>
    <lineage>
        <taxon>Eukaryota</taxon>
        <taxon>Viridiplantae</taxon>
        <taxon>Chlorophyta</taxon>
        <taxon>core chlorophytes</taxon>
        <taxon>Chlorophyceae</taxon>
        <taxon>CS clade</taxon>
        <taxon>Sphaeropleales</taxon>
        <taxon>Selenastraceae</taxon>
        <taxon>Monoraphidium</taxon>
    </lineage>
</organism>
<dbReference type="EMBL" id="KK102818">
    <property type="protein sequence ID" value="KIY96844.1"/>
    <property type="molecule type" value="Genomic_DNA"/>
</dbReference>
<feature type="compositionally biased region" description="Low complexity" evidence="1">
    <location>
        <begin position="31"/>
        <end position="52"/>
    </location>
</feature>
<feature type="region of interest" description="Disordered" evidence="1">
    <location>
        <begin position="31"/>
        <end position="58"/>
    </location>
</feature>
<evidence type="ECO:0000256" key="1">
    <source>
        <dbReference type="SAM" id="MobiDB-lite"/>
    </source>
</evidence>
<gene>
    <name evidence="2" type="ORF">MNEG_11116</name>
</gene>
<reference evidence="2 3" key="1">
    <citation type="journal article" date="2013" name="BMC Genomics">
        <title>Reconstruction of the lipid metabolism for the microalga Monoraphidium neglectum from its genome sequence reveals characteristics suitable for biofuel production.</title>
        <authorList>
            <person name="Bogen C."/>
            <person name="Al-Dilaimi A."/>
            <person name="Albersmeier A."/>
            <person name="Wichmann J."/>
            <person name="Grundmann M."/>
            <person name="Rupp O."/>
            <person name="Lauersen K.J."/>
            <person name="Blifernez-Klassen O."/>
            <person name="Kalinowski J."/>
            <person name="Goesmann A."/>
            <person name="Mussgnug J.H."/>
            <person name="Kruse O."/>
        </authorList>
    </citation>
    <scope>NUCLEOTIDE SEQUENCE [LARGE SCALE GENOMIC DNA]</scope>
    <source>
        <strain evidence="2 3">SAG 48.87</strain>
    </source>
</reference>
<dbReference type="Proteomes" id="UP000054498">
    <property type="component" value="Unassembled WGS sequence"/>
</dbReference>
<dbReference type="KEGG" id="mng:MNEG_11116"/>